<comment type="caution">
    <text evidence="1">The sequence shown here is derived from an EMBL/GenBank/DDBJ whole genome shotgun (WGS) entry which is preliminary data.</text>
</comment>
<evidence type="ECO:0000313" key="1">
    <source>
        <dbReference type="EMBL" id="NKQ55000.1"/>
    </source>
</evidence>
<protein>
    <recommendedName>
        <fullName evidence="3">ArsR family transcriptional regulator</fullName>
    </recommendedName>
</protein>
<gene>
    <name evidence="1" type="ORF">HFP15_19135</name>
</gene>
<keyword evidence="2" id="KW-1185">Reference proteome</keyword>
<sequence length="75" mass="7757">MAILRAVASGRAEITCSCEPDVFIDGLACCDQMTARSLAHAGLICPARPGAVGHRVPVRLTAAGRALVDEPREAA</sequence>
<evidence type="ECO:0008006" key="3">
    <source>
        <dbReference type="Google" id="ProtNLM"/>
    </source>
</evidence>
<accession>A0ABX1J9K2</accession>
<dbReference type="EMBL" id="JAAXLS010000012">
    <property type="protein sequence ID" value="NKQ55000.1"/>
    <property type="molecule type" value="Genomic_DNA"/>
</dbReference>
<dbReference type="Proteomes" id="UP000715441">
    <property type="component" value="Unassembled WGS sequence"/>
</dbReference>
<evidence type="ECO:0000313" key="2">
    <source>
        <dbReference type="Proteomes" id="UP000715441"/>
    </source>
</evidence>
<organism evidence="1 2">
    <name type="scientific">Amycolatopsis acididurans</name>
    <dbReference type="NCBI Taxonomy" id="2724524"/>
    <lineage>
        <taxon>Bacteria</taxon>
        <taxon>Bacillati</taxon>
        <taxon>Actinomycetota</taxon>
        <taxon>Actinomycetes</taxon>
        <taxon>Pseudonocardiales</taxon>
        <taxon>Pseudonocardiaceae</taxon>
        <taxon>Amycolatopsis</taxon>
    </lineage>
</organism>
<proteinExistence type="predicted"/>
<name>A0ABX1J9K2_9PSEU</name>
<reference evidence="1 2" key="1">
    <citation type="submission" date="2020-04" db="EMBL/GenBank/DDBJ databases">
        <title>Novel species.</title>
        <authorList>
            <person name="Teo W.F.A."/>
            <person name="Lipun K."/>
            <person name="Srisuk N."/>
            <person name="Duangmal K."/>
        </authorList>
    </citation>
    <scope>NUCLEOTIDE SEQUENCE [LARGE SCALE GENOMIC DNA]</scope>
    <source>
        <strain evidence="1 2">K13G38</strain>
    </source>
</reference>